<dbReference type="PANTHER" id="PTHR35797:SF1">
    <property type="entry name" value="PROTEASE"/>
    <property type="match status" value="1"/>
</dbReference>
<evidence type="ECO:0000256" key="1">
    <source>
        <dbReference type="SAM" id="Phobius"/>
    </source>
</evidence>
<keyword evidence="4" id="KW-1185">Reference proteome</keyword>
<accession>A0A7L4PCA5</accession>
<feature type="transmembrane region" description="Helical" evidence="1">
    <location>
        <begin position="222"/>
        <end position="240"/>
    </location>
</feature>
<evidence type="ECO:0000259" key="2">
    <source>
        <dbReference type="Pfam" id="PF02517"/>
    </source>
</evidence>
<reference evidence="3 4" key="1">
    <citation type="journal article" date="2020" name="Nat. Commun.">
        <title>The structures of two archaeal type IV pili illuminate evolutionary relationships.</title>
        <authorList>
            <person name="Wang F."/>
            <person name="Baquero D.P."/>
            <person name="Su Z."/>
            <person name="Beltran L.C."/>
            <person name="Prangishvili D."/>
            <person name="Krupovic M."/>
            <person name="Egelman E.H."/>
        </authorList>
    </citation>
    <scope>NUCLEOTIDE SEQUENCE [LARGE SCALE GENOMIC DNA]</scope>
    <source>
        <strain evidence="3 4">2GA</strain>
    </source>
</reference>
<evidence type="ECO:0000313" key="4">
    <source>
        <dbReference type="Proteomes" id="UP000554766"/>
    </source>
</evidence>
<keyword evidence="3" id="KW-0645">Protease</keyword>
<name>A0A7L4PCA5_9CREN</name>
<gene>
    <name evidence="3" type="ORF">HC235_11790</name>
</gene>
<organism evidence="3 4">
    <name type="scientific">Pyrobaculum arsenaticum</name>
    <dbReference type="NCBI Taxonomy" id="121277"/>
    <lineage>
        <taxon>Archaea</taxon>
        <taxon>Thermoproteota</taxon>
        <taxon>Thermoprotei</taxon>
        <taxon>Thermoproteales</taxon>
        <taxon>Thermoproteaceae</taxon>
        <taxon>Pyrobaculum</taxon>
    </lineage>
</organism>
<feature type="transmembrane region" description="Helical" evidence="1">
    <location>
        <begin position="195"/>
        <end position="215"/>
    </location>
</feature>
<feature type="domain" description="CAAX prenyl protease 2/Lysostaphin resistance protein A-like" evidence="2">
    <location>
        <begin position="133"/>
        <end position="235"/>
    </location>
</feature>
<dbReference type="GO" id="GO:0006508">
    <property type="term" value="P:proteolysis"/>
    <property type="evidence" value="ECO:0007669"/>
    <property type="project" value="UniProtKB-KW"/>
</dbReference>
<dbReference type="EMBL" id="JAAVJF010000006">
    <property type="protein sequence ID" value="NYR16595.1"/>
    <property type="molecule type" value="Genomic_DNA"/>
</dbReference>
<keyword evidence="1" id="KW-0472">Membrane</keyword>
<proteinExistence type="predicted"/>
<feature type="transmembrane region" description="Helical" evidence="1">
    <location>
        <begin position="252"/>
        <end position="275"/>
    </location>
</feature>
<protein>
    <submittedName>
        <fullName evidence="3">CPBP family intramembrane metalloprotease</fullName>
    </submittedName>
</protein>
<dbReference type="GO" id="GO:0008237">
    <property type="term" value="F:metallopeptidase activity"/>
    <property type="evidence" value="ECO:0007669"/>
    <property type="project" value="UniProtKB-KW"/>
</dbReference>
<feature type="transmembrane region" description="Helical" evidence="1">
    <location>
        <begin position="30"/>
        <end position="49"/>
    </location>
</feature>
<dbReference type="Pfam" id="PF02517">
    <property type="entry name" value="Rce1-like"/>
    <property type="match status" value="1"/>
</dbReference>
<keyword evidence="3" id="KW-0482">Metalloprotease</keyword>
<dbReference type="GeneID" id="5055575"/>
<dbReference type="RefSeq" id="WP_011901344.1">
    <property type="nucleotide sequence ID" value="NZ_JAAVJF010000006.1"/>
</dbReference>
<dbReference type="OMA" id="YVAMCVA"/>
<dbReference type="GO" id="GO:0080120">
    <property type="term" value="P:CAAX-box protein maturation"/>
    <property type="evidence" value="ECO:0007669"/>
    <property type="project" value="UniProtKB-ARBA"/>
</dbReference>
<keyword evidence="1" id="KW-1133">Transmembrane helix</keyword>
<dbReference type="InterPro" id="IPR042150">
    <property type="entry name" value="MmRce1-like"/>
</dbReference>
<dbReference type="GO" id="GO:0004175">
    <property type="term" value="F:endopeptidase activity"/>
    <property type="evidence" value="ECO:0007669"/>
    <property type="project" value="UniProtKB-ARBA"/>
</dbReference>
<feature type="transmembrane region" description="Helical" evidence="1">
    <location>
        <begin position="123"/>
        <end position="146"/>
    </location>
</feature>
<sequence length="278" mass="29196">MVLFLALAYIFAVILDLAAAAGGAPFLAVWGVARMWSVAGAASLALLLRGEPVRASLRRWLSVSGRAVKLYLVTPLVVYAALGVYVALAYPVGVFDMGVAVGVIEKSLEQVMPPGEATRLAPLVAYAQIALAYVAAVTVNALAALGEELGWRGYLYEKLGAAPTLRNIVLIGVAWGLWHVSATLLLGYSYPAERVAGSVLYVAMCVAFTYPHLVAVSTARSVLPAASLHGAINALWPLTAVASPLPESSRELYAGMGVLGFAAWAVISLAVYVVAKRR</sequence>
<dbReference type="InterPro" id="IPR003675">
    <property type="entry name" value="Rce1/LyrA-like_dom"/>
</dbReference>
<dbReference type="AlphaFoldDB" id="A0A7L4PCA5"/>
<keyword evidence="1" id="KW-0812">Transmembrane</keyword>
<feature type="transmembrane region" description="Helical" evidence="1">
    <location>
        <begin position="167"/>
        <end position="189"/>
    </location>
</feature>
<dbReference type="PANTHER" id="PTHR35797">
    <property type="entry name" value="PROTEASE-RELATED"/>
    <property type="match status" value="1"/>
</dbReference>
<keyword evidence="3" id="KW-0378">Hydrolase</keyword>
<dbReference type="Proteomes" id="UP000554766">
    <property type="component" value="Unassembled WGS sequence"/>
</dbReference>
<evidence type="ECO:0000313" key="3">
    <source>
        <dbReference type="EMBL" id="NYR16595.1"/>
    </source>
</evidence>
<comment type="caution">
    <text evidence="3">The sequence shown here is derived from an EMBL/GenBank/DDBJ whole genome shotgun (WGS) entry which is preliminary data.</text>
</comment>
<feature type="transmembrane region" description="Helical" evidence="1">
    <location>
        <begin position="70"/>
        <end position="90"/>
    </location>
</feature>